<proteinExistence type="predicted"/>
<reference evidence="1 2" key="1">
    <citation type="submission" date="2020-08" db="EMBL/GenBank/DDBJ databases">
        <title>Sequencing the genomes of 1000 actinobacteria strains.</title>
        <authorList>
            <person name="Klenk H.-P."/>
        </authorList>
    </citation>
    <scope>NUCLEOTIDE SEQUENCE [LARGE SCALE GENOMIC DNA]</scope>
    <source>
        <strain evidence="1 2">DSM 43023</strain>
    </source>
</reference>
<organism evidence="1 2">
    <name type="scientific">Streptosporangium album</name>
    <dbReference type="NCBI Taxonomy" id="47479"/>
    <lineage>
        <taxon>Bacteria</taxon>
        <taxon>Bacillati</taxon>
        <taxon>Actinomycetota</taxon>
        <taxon>Actinomycetes</taxon>
        <taxon>Streptosporangiales</taxon>
        <taxon>Streptosporangiaceae</taxon>
        <taxon>Streptosporangium</taxon>
    </lineage>
</organism>
<evidence type="ECO:0000313" key="2">
    <source>
        <dbReference type="Proteomes" id="UP000534286"/>
    </source>
</evidence>
<keyword evidence="2" id="KW-1185">Reference proteome</keyword>
<protein>
    <submittedName>
        <fullName evidence="1">Uncharacterized protein</fullName>
    </submittedName>
</protein>
<accession>A0A7W7WEM1</accession>
<sequence length="35" mass="3599">MAEIKRHFDLLSAEFAGADGCLVLPHAALLACGSA</sequence>
<name>A0A7W7WEM1_9ACTN</name>
<dbReference type="PROSITE" id="PS51257">
    <property type="entry name" value="PROKAR_LIPOPROTEIN"/>
    <property type="match status" value="1"/>
</dbReference>
<comment type="caution">
    <text evidence="1">The sequence shown here is derived from an EMBL/GenBank/DDBJ whole genome shotgun (WGS) entry which is preliminary data.</text>
</comment>
<gene>
    <name evidence="1" type="ORF">FHR32_007929</name>
</gene>
<evidence type="ECO:0000313" key="1">
    <source>
        <dbReference type="EMBL" id="MBB4943529.1"/>
    </source>
</evidence>
<dbReference type="EMBL" id="JACHJU010000005">
    <property type="protein sequence ID" value="MBB4943529.1"/>
    <property type="molecule type" value="Genomic_DNA"/>
</dbReference>
<dbReference type="AlphaFoldDB" id="A0A7W7WEM1"/>
<dbReference type="Proteomes" id="UP000534286">
    <property type="component" value="Unassembled WGS sequence"/>
</dbReference>